<keyword evidence="3 6" id="KW-0694">RNA-binding</keyword>
<dbReference type="Pfam" id="PF00347">
    <property type="entry name" value="Ribosomal_L6"/>
    <property type="match status" value="2"/>
</dbReference>
<dbReference type="GO" id="GO:0022625">
    <property type="term" value="C:cytosolic large ribosomal subunit"/>
    <property type="evidence" value="ECO:0007669"/>
    <property type="project" value="UniProtKB-UniRule"/>
</dbReference>
<evidence type="ECO:0000259" key="9">
    <source>
        <dbReference type="Pfam" id="PF00347"/>
    </source>
</evidence>
<dbReference type="SUPFAM" id="SSF56053">
    <property type="entry name" value="Ribosomal protein L6"/>
    <property type="match status" value="2"/>
</dbReference>
<dbReference type="FunFam" id="3.90.930.12:FF:000001">
    <property type="entry name" value="50S ribosomal protein L6"/>
    <property type="match status" value="1"/>
</dbReference>
<accession>A0A2A9E760</accession>
<dbReference type="FunFam" id="3.90.930.12:FF:000002">
    <property type="entry name" value="50S ribosomal protein L6"/>
    <property type="match status" value="1"/>
</dbReference>
<comment type="subunit">
    <text evidence="6">Part of the 50S ribosomal subunit.</text>
</comment>
<dbReference type="PROSITE" id="PS00525">
    <property type="entry name" value="RIBOSOMAL_L6_1"/>
    <property type="match status" value="1"/>
</dbReference>
<comment type="function">
    <text evidence="6 8">This protein binds to the 23S rRNA, and is important in its secondary structure. It is located near the subunit interface in the base of the L7/L12 stalk, and near the tRNA binding site of the peptidyltransferase center.</text>
</comment>
<organism evidence="10 11">
    <name type="scientific">Sanguibacter antarcticus</name>
    <dbReference type="NCBI Taxonomy" id="372484"/>
    <lineage>
        <taxon>Bacteria</taxon>
        <taxon>Bacillati</taxon>
        <taxon>Actinomycetota</taxon>
        <taxon>Actinomycetes</taxon>
        <taxon>Micrococcales</taxon>
        <taxon>Sanguibacteraceae</taxon>
        <taxon>Sanguibacter</taxon>
    </lineage>
</organism>
<keyword evidence="4 6" id="KW-0689">Ribosomal protein</keyword>
<dbReference type="RefSeq" id="WP_098455117.1">
    <property type="nucleotide sequence ID" value="NZ_PDJG01000001.1"/>
</dbReference>
<dbReference type="GO" id="GO:0003735">
    <property type="term" value="F:structural constituent of ribosome"/>
    <property type="evidence" value="ECO:0007669"/>
    <property type="project" value="UniProtKB-UniRule"/>
</dbReference>
<evidence type="ECO:0000256" key="1">
    <source>
        <dbReference type="ARBA" id="ARBA00009356"/>
    </source>
</evidence>
<comment type="similarity">
    <text evidence="1 6 7">Belongs to the universal ribosomal protein uL6 family.</text>
</comment>
<evidence type="ECO:0000256" key="5">
    <source>
        <dbReference type="ARBA" id="ARBA00023274"/>
    </source>
</evidence>
<reference evidence="10 11" key="1">
    <citation type="submission" date="2017-10" db="EMBL/GenBank/DDBJ databases">
        <title>Sequencing the genomes of 1000 actinobacteria strains.</title>
        <authorList>
            <person name="Klenk H.-P."/>
        </authorList>
    </citation>
    <scope>NUCLEOTIDE SEQUENCE [LARGE SCALE GENOMIC DNA]</scope>
    <source>
        <strain evidence="10 11">DSM 18966</strain>
    </source>
</reference>
<dbReference type="PIRSF" id="PIRSF002162">
    <property type="entry name" value="Ribosomal_L6"/>
    <property type="match status" value="1"/>
</dbReference>
<protein>
    <recommendedName>
        <fullName evidence="6">Large ribosomal subunit protein uL6</fullName>
    </recommendedName>
</protein>
<keyword evidence="11" id="KW-1185">Reference proteome</keyword>
<dbReference type="GO" id="GO:0002181">
    <property type="term" value="P:cytoplasmic translation"/>
    <property type="evidence" value="ECO:0007669"/>
    <property type="project" value="TreeGrafter"/>
</dbReference>
<evidence type="ECO:0000313" key="11">
    <source>
        <dbReference type="Proteomes" id="UP000225548"/>
    </source>
</evidence>
<evidence type="ECO:0000313" key="10">
    <source>
        <dbReference type="EMBL" id="PFG34010.1"/>
    </source>
</evidence>
<dbReference type="InterPro" id="IPR002358">
    <property type="entry name" value="Ribosomal_uL6_CS"/>
</dbReference>
<name>A0A2A9E760_9MICO</name>
<dbReference type="InterPro" id="IPR020040">
    <property type="entry name" value="Ribosomal_uL6_a/b-dom"/>
</dbReference>
<dbReference type="InterPro" id="IPR000702">
    <property type="entry name" value="Ribosomal_uL6-like"/>
</dbReference>
<feature type="domain" description="Large ribosomal subunit protein uL6 alpha-beta" evidence="9">
    <location>
        <begin position="91"/>
        <end position="165"/>
    </location>
</feature>
<evidence type="ECO:0000256" key="2">
    <source>
        <dbReference type="ARBA" id="ARBA00022730"/>
    </source>
</evidence>
<dbReference type="NCBIfam" id="TIGR03654">
    <property type="entry name" value="L6_bact"/>
    <property type="match status" value="1"/>
</dbReference>
<dbReference type="GO" id="GO:0019843">
    <property type="term" value="F:rRNA binding"/>
    <property type="evidence" value="ECO:0007669"/>
    <property type="project" value="UniProtKB-UniRule"/>
</dbReference>
<dbReference type="Proteomes" id="UP000225548">
    <property type="component" value="Unassembled WGS sequence"/>
</dbReference>
<dbReference type="HAMAP" id="MF_01365_B">
    <property type="entry name" value="Ribosomal_uL6_B"/>
    <property type="match status" value="1"/>
</dbReference>
<keyword evidence="5 6" id="KW-0687">Ribonucleoprotein</keyword>
<dbReference type="AlphaFoldDB" id="A0A2A9E760"/>
<dbReference type="InterPro" id="IPR036789">
    <property type="entry name" value="Ribosomal_uL6-like_a/b-dom_sf"/>
</dbReference>
<dbReference type="OrthoDB" id="9805007at2"/>
<dbReference type="PANTHER" id="PTHR11655">
    <property type="entry name" value="60S/50S RIBOSOMAL PROTEIN L6/L9"/>
    <property type="match status" value="1"/>
</dbReference>
<dbReference type="Gene3D" id="3.90.930.12">
    <property type="entry name" value="Ribosomal protein L6, alpha-beta domain"/>
    <property type="match status" value="2"/>
</dbReference>
<gene>
    <name evidence="6" type="primary">rplF</name>
    <name evidence="10" type="ORF">ATL42_1909</name>
</gene>
<evidence type="ECO:0000256" key="4">
    <source>
        <dbReference type="ARBA" id="ARBA00022980"/>
    </source>
</evidence>
<comment type="caution">
    <text evidence="10">The sequence shown here is derived from an EMBL/GenBank/DDBJ whole genome shotgun (WGS) entry which is preliminary data.</text>
</comment>
<dbReference type="EMBL" id="PDJG01000001">
    <property type="protein sequence ID" value="PFG34010.1"/>
    <property type="molecule type" value="Genomic_DNA"/>
</dbReference>
<evidence type="ECO:0000256" key="7">
    <source>
        <dbReference type="RuleBase" id="RU003869"/>
    </source>
</evidence>
<dbReference type="InterPro" id="IPR019906">
    <property type="entry name" value="Ribosomal_uL6_bac-type"/>
</dbReference>
<dbReference type="PRINTS" id="PR00059">
    <property type="entry name" value="RIBOSOMALL6"/>
</dbReference>
<feature type="domain" description="Large ribosomal subunit protein uL6 alpha-beta" evidence="9">
    <location>
        <begin position="11"/>
        <end position="83"/>
    </location>
</feature>
<keyword evidence="2 6" id="KW-0699">rRNA-binding</keyword>
<dbReference type="PANTHER" id="PTHR11655:SF14">
    <property type="entry name" value="LARGE RIBOSOMAL SUBUNIT PROTEIN UL6M"/>
    <property type="match status" value="1"/>
</dbReference>
<evidence type="ECO:0000256" key="6">
    <source>
        <dbReference type="HAMAP-Rule" id="MF_01365"/>
    </source>
</evidence>
<proteinExistence type="inferred from homology"/>
<evidence type="ECO:0000256" key="8">
    <source>
        <dbReference type="RuleBase" id="RU003870"/>
    </source>
</evidence>
<evidence type="ECO:0000256" key="3">
    <source>
        <dbReference type="ARBA" id="ARBA00022884"/>
    </source>
</evidence>
<sequence>MSRIGKVPVPVPSGVDVTISGALVTIKGPKGSLEHVVPAPIEVAVNEAGAIVVARPNDERASRSLHGLTRTLLANIITGVTEGYEKKLEIVGTGYRVAAKGSDLEFALGFSHPVVIAPPEGITFAVEGPTKFSVSGISKQQVGEVAANIRKIRKPEPYKGKGVRYAGEVVRRKAGKAGK</sequence>